<feature type="domain" description="Gfo/Idh/MocA-like oxidoreductase C-terminal" evidence="4">
    <location>
        <begin position="188"/>
        <end position="477"/>
    </location>
</feature>
<dbReference type="Proteomes" id="UP000431080">
    <property type="component" value="Unassembled WGS sequence"/>
</dbReference>
<comment type="caution">
    <text evidence="5">The sequence shown here is derived from an EMBL/GenBank/DDBJ whole genome shotgun (WGS) entry which is preliminary data.</text>
</comment>
<feature type="domain" description="Gfo/Idh/MocA-like oxidoreductase N-terminal" evidence="3">
    <location>
        <begin position="42"/>
        <end position="173"/>
    </location>
</feature>
<accession>A0A6I2FF72</accession>
<evidence type="ECO:0000256" key="2">
    <source>
        <dbReference type="SAM" id="MobiDB-lite"/>
    </source>
</evidence>
<dbReference type="PANTHER" id="PTHR43377">
    <property type="entry name" value="BILIVERDIN REDUCTASE A"/>
    <property type="match status" value="1"/>
</dbReference>
<evidence type="ECO:0000313" key="5">
    <source>
        <dbReference type="EMBL" id="MRG61196.1"/>
    </source>
</evidence>
<proteinExistence type="inferred from homology"/>
<dbReference type="Pfam" id="PF02894">
    <property type="entry name" value="GFO_IDH_MocA_C"/>
    <property type="match status" value="1"/>
</dbReference>
<sequence>MEDHEIALSQSHPAAIDEPLTGAGNRFLPTPSGAPAMTQRERYGLIGTGSRAGMYIGAMTGTVVGAEQVPGQAELVAWSDANPGRLDVYEREVVEAGHPVPARYAPDDLERMIVDERLDRVVITTPDFTHAEYIVRALRAGADVVVEKPLTIDAESVRRIGEAIAETGREVITTFNYRYSPRNSTLRQVIADGRIGRVTSVHFEWALDTVHGADYFRRWHREKQHSGGLFIHKASHHFDLVNWWIQASPVRVFASGGLRFYGAENAAARGLGLEGRPGRGTGAAGDPFALDLAADERLKRLYLDQEHHDGYLRDRDVFDPGITIEDNLAALVDYDTGATMSYSLNAHAPWEGYRVTVNGTEGRAELEVVERGSVLVGADGKVVVDPSMHPDDVPADDVRPHAERLVVQRHWEQAQVVEIPQGIGGHGGGDAYLLGHLFGRVTDDPPLGRVSGYADGVRAVAVGIAGNRSLETGEPVRVADLGLGL</sequence>
<dbReference type="InterPro" id="IPR036291">
    <property type="entry name" value="NAD(P)-bd_dom_sf"/>
</dbReference>
<dbReference type="EMBL" id="WJIF01000010">
    <property type="protein sequence ID" value="MRG61196.1"/>
    <property type="molecule type" value="Genomic_DNA"/>
</dbReference>
<dbReference type="GO" id="GO:0000166">
    <property type="term" value="F:nucleotide binding"/>
    <property type="evidence" value="ECO:0007669"/>
    <property type="project" value="InterPro"/>
</dbReference>
<evidence type="ECO:0000256" key="1">
    <source>
        <dbReference type="ARBA" id="ARBA00010928"/>
    </source>
</evidence>
<dbReference type="SUPFAM" id="SSF55347">
    <property type="entry name" value="Glyceraldehyde-3-phosphate dehydrogenase-like, C-terminal domain"/>
    <property type="match status" value="1"/>
</dbReference>
<reference evidence="5 6" key="1">
    <citation type="submission" date="2019-10" db="EMBL/GenBank/DDBJ databases">
        <authorList>
            <person name="Nie G."/>
            <person name="Ming H."/>
            <person name="Yi B."/>
        </authorList>
    </citation>
    <scope>NUCLEOTIDE SEQUENCE [LARGE SCALE GENOMIC DNA]</scope>
    <source>
        <strain evidence="5 6">CFH 90414</strain>
    </source>
</reference>
<dbReference type="InterPro" id="IPR000683">
    <property type="entry name" value="Gfo/Idh/MocA-like_OxRdtase_N"/>
</dbReference>
<feature type="region of interest" description="Disordered" evidence="2">
    <location>
        <begin position="1"/>
        <end position="38"/>
    </location>
</feature>
<dbReference type="Pfam" id="PF01408">
    <property type="entry name" value="GFO_IDH_MocA"/>
    <property type="match status" value="1"/>
</dbReference>
<dbReference type="Gene3D" id="3.40.50.720">
    <property type="entry name" value="NAD(P)-binding Rossmann-like Domain"/>
    <property type="match status" value="1"/>
</dbReference>
<name>A0A6I2FF72_9MICO</name>
<evidence type="ECO:0000259" key="4">
    <source>
        <dbReference type="Pfam" id="PF02894"/>
    </source>
</evidence>
<organism evidence="5 6">
    <name type="scientific">Agromyces agglutinans</name>
    <dbReference type="NCBI Taxonomy" id="2662258"/>
    <lineage>
        <taxon>Bacteria</taxon>
        <taxon>Bacillati</taxon>
        <taxon>Actinomycetota</taxon>
        <taxon>Actinomycetes</taxon>
        <taxon>Micrococcales</taxon>
        <taxon>Microbacteriaceae</taxon>
        <taxon>Agromyces</taxon>
    </lineage>
</organism>
<dbReference type="InterPro" id="IPR051450">
    <property type="entry name" value="Gfo/Idh/MocA_Oxidoreductases"/>
</dbReference>
<dbReference type="SUPFAM" id="SSF51735">
    <property type="entry name" value="NAD(P)-binding Rossmann-fold domains"/>
    <property type="match status" value="1"/>
</dbReference>
<dbReference type="Gene3D" id="3.30.360.10">
    <property type="entry name" value="Dihydrodipicolinate Reductase, domain 2"/>
    <property type="match status" value="1"/>
</dbReference>
<dbReference type="PANTHER" id="PTHR43377:SF2">
    <property type="entry name" value="BINDING ROSSMANN FOLD OXIDOREDUCTASE, PUTATIVE (AFU_ORTHOLOGUE AFUA_4G00560)-RELATED"/>
    <property type="match status" value="1"/>
</dbReference>
<gene>
    <name evidence="5" type="ORF">GE115_15180</name>
</gene>
<dbReference type="AlphaFoldDB" id="A0A6I2FF72"/>
<comment type="similarity">
    <text evidence="1">Belongs to the Gfo/Idh/MocA family.</text>
</comment>
<protein>
    <submittedName>
        <fullName evidence="5">Gfo/Idh/MocA family oxidoreductase</fullName>
    </submittedName>
</protein>
<evidence type="ECO:0000259" key="3">
    <source>
        <dbReference type="Pfam" id="PF01408"/>
    </source>
</evidence>
<dbReference type="InterPro" id="IPR004104">
    <property type="entry name" value="Gfo/Idh/MocA-like_OxRdtase_C"/>
</dbReference>
<keyword evidence="6" id="KW-1185">Reference proteome</keyword>
<evidence type="ECO:0000313" key="6">
    <source>
        <dbReference type="Proteomes" id="UP000431080"/>
    </source>
</evidence>